<comment type="caution">
    <text evidence="1">The sequence shown here is derived from an EMBL/GenBank/DDBJ whole genome shotgun (WGS) entry which is preliminary data.</text>
</comment>
<protein>
    <submittedName>
        <fullName evidence="1">DUF72 domain-containing protein</fullName>
    </submittedName>
</protein>
<dbReference type="RefSeq" id="WP_240096767.1">
    <property type="nucleotide sequence ID" value="NZ_JAJSON010000013.1"/>
</dbReference>
<gene>
    <name evidence="1" type="ORF">LU635_04815</name>
</gene>
<dbReference type="InterPro" id="IPR002763">
    <property type="entry name" value="DUF72"/>
</dbReference>
<dbReference type="Proteomes" id="UP001139344">
    <property type="component" value="Unassembled WGS sequence"/>
</dbReference>
<accession>A0A9X2A6X1</accession>
<dbReference type="Gene3D" id="3.20.20.410">
    <property type="entry name" value="Protein of unknown function UPF0759"/>
    <property type="match status" value="1"/>
</dbReference>
<reference evidence="1" key="1">
    <citation type="submission" date="2021-12" db="EMBL/GenBank/DDBJ databases">
        <title>Description of Gramella crocea sp. nov., a new bacterium isolated from activated sludge.</title>
        <authorList>
            <person name="Zhang X."/>
        </authorList>
    </citation>
    <scope>NUCLEOTIDE SEQUENCE</scope>
    <source>
        <strain evidence="1">YB25</strain>
    </source>
</reference>
<dbReference type="InterPro" id="IPR036520">
    <property type="entry name" value="UPF0759_sf"/>
</dbReference>
<dbReference type="EMBL" id="JAJSON010000013">
    <property type="protein sequence ID" value="MCG9970952.1"/>
    <property type="molecule type" value="Genomic_DNA"/>
</dbReference>
<organism evidence="1 2">
    <name type="scientific">Christiangramia crocea</name>
    <dbReference type="NCBI Taxonomy" id="2904124"/>
    <lineage>
        <taxon>Bacteria</taxon>
        <taxon>Pseudomonadati</taxon>
        <taxon>Bacteroidota</taxon>
        <taxon>Flavobacteriia</taxon>
        <taxon>Flavobacteriales</taxon>
        <taxon>Flavobacteriaceae</taxon>
        <taxon>Christiangramia</taxon>
    </lineage>
</organism>
<name>A0A9X2A6X1_9FLAO</name>
<sequence>MKLFIGCSGWNYKDWKGKFYPEDLAKKNWLEHYMSVFNTVEVNATFYRLPKDSTLEKWKRSAYRKDFNFTLKGSRYVTHMKKLNEPEDGIRKFEDAAEVMKTKLGCILWQLPPSLHRDDEKLRSLCKLLKGSNKNVIEFRHESWFTNEVYDILNQYKISFCSISTPKFPEEMIVTGKVAYLRMHGKGRKWYDYNYSLNELKSWKRKIASCGAEEVYVYFNNDVGANAPGNAKDLIEMFD</sequence>
<evidence type="ECO:0000313" key="2">
    <source>
        <dbReference type="Proteomes" id="UP001139344"/>
    </source>
</evidence>
<dbReference type="PANTHER" id="PTHR30348:SF4">
    <property type="entry name" value="DUF72 DOMAIN-CONTAINING PROTEIN"/>
    <property type="match status" value="1"/>
</dbReference>
<dbReference type="SUPFAM" id="SSF117396">
    <property type="entry name" value="TM1631-like"/>
    <property type="match status" value="1"/>
</dbReference>
<dbReference type="AlphaFoldDB" id="A0A9X2A6X1"/>
<evidence type="ECO:0000313" key="1">
    <source>
        <dbReference type="EMBL" id="MCG9970952.1"/>
    </source>
</evidence>
<proteinExistence type="predicted"/>
<dbReference type="PANTHER" id="PTHR30348">
    <property type="entry name" value="UNCHARACTERIZED PROTEIN YECE"/>
    <property type="match status" value="1"/>
</dbReference>
<keyword evidence="2" id="KW-1185">Reference proteome</keyword>
<dbReference type="Pfam" id="PF01904">
    <property type="entry name" value="DUF72"/>
    <property type="match status" value="1"/>
</dbReference>